<evidence type="ECO:0000259" key="6">
    <source>
        <dbReference type="PROSITE" id="PS50888"/>
    </source>
</evidence>
<dbReference type="Pfam" id="PF23132">
    <property type="entry name" value="DUF7049"/>
    <property type="match status" value="1"/>
</dbReference>
<dbReference type="InterPro" id="IPR045239">
    <property type="entry name" value="bHLH95_bHLH"/>
</dbReference>
<feature type="compositionally biased region" description="Low complexity" evidence="5">
    <location>
        <begin position="171"/>
        <end position="181"/>
    </location>
</feature>
<evidence type="ECO:0000313" key="8">
    <source>
        <dbReference type="Proteomes" id="UP001279734"/>
    </source>
</evidence>
<keyword evidence="4" id="KW-0539">Nucleus</keyword>
<keyword evidence="3" id="KW-0804">Transcription</keyword>
<comment type="caution">
    <text evidence="7">The sequence shown here is derived from an EMBL/GenBank/DDBJ whole genome shotgun (WGS) entry which is preliminary data.</text>
</comment>
<dbReference type="EMBL" id="BSYO01000018">
    <property type="protein sequence ID" value="GMH18080.1"/>
    <property type="molecule type" value="Genomic_DNA"/>
</dbReference>
<evidence type="ECO:0000256" key="2">
    <source>
        <dbReference type="ARBA" id="ARBA00023015"/>
    </source>
</evidence>
<dbReference type="Pfam" id="PF23133">
    <property type="entry name" value="DUF7050"/>
    <property type="match status" value="1"/>
</dbReference>
<comment type="subcellular location">
    <subcellularLocation>
        <location evidence="1">Nucleus</location>
    </subcellularLocation>
</comment>
<organism evidence="7 8">
    <name type="scientific">Nepenthes gracilis</name>
    <name type="common">Slender pitcher plant</name>
    <dbReference type="NCBI Taxonomy" id="150966"/>
    <lineage>
        <taxon>Eukaryota</taxon>
        <taxon>Viridiplantae</taxon>
        <taxon>Streptophyta</taxon>
        <taxon>Embryophyta</taxon>
        <taxon>Tracheophyta</taxon>
        <taxon>Spermatophyta</taxon>
        <taxon>Magnoliopsida</taxon>
        <taxon>eudicotyledons</taxon>
        <taxon>Gunneridae</taxon>
        <taxon>Pentapetalae</taxon>
        <taxon>Caryophyllales</taxon>
        <taxon>Nepenthaceae</taxon>
        <taxon>Nepenthes</taxon>
    </lineage>
</organism>
<evidence type="ECO:0000256" key="5">
    <source>
        <dbReference type="SAM" id="MobiDB-lite"/>
    </source>
</evidence>
<proteinExistence type="predicted"/>
<dbReference type="Proteomes" id="UP001279734">
    <property type="component" value="Unassembled WGS sequence"/>
</dbReference>
<dbReference type="Pfam" id="PF00010">
    <property type="entry name" value="HLH"/>
    <property type="match status" value="1"/>
</dbReference>
<dbReference type="InterPro" id="IPR055478">
    <property type="entry name" value="DUF7050"/>
</dbReference>
<protein>
    <recommendedName>
        <fullName evidence="6">BHLH domain-containing protein</fullName>
    </recommendedName>
</protein>
<dbReference type="SUPFAM" id="SSF47459">
    <property type="entry name" value="HLH, helix-loop-helix DNA-binding domain"/>
    <property type="match status" value="1"/>
</dbReference>
<evidence type="ECO:0000256" key="3">
    <source>
        <dbReference type="ARBA" id="ARBA00023163"/>
    </source>
</evidence>
<feature type="region of interest" description="Disordered" evidence="5">
    <location>
        <begin position="414"/>
        <end position="434"/>
    </location>
</feature>
<dbReference type="SMART" id="SM00353">
    <property type="entry name" value="HLH"/>
    <property type="match status" value="1"/>
</dbReference>
<dbReference type="GO" id="GO:0005634">
    <property type="term" value="C:nucleus"/>
    <property type="evidence" value="ECO:0007669"/>
    <property type="project" value="UniProtKB-SubCell"/>
</dbReference>
<keyword evidence="8" id="KW-1185">Reference proteome</keyword>
<dbReference type="AlphaFoldDB" id="A0AAD3SUF3"/>
<dbReference type="InterPro" id="IPR055477">
    <property type="entry name" value="DUF7049"/>
</dbReference>
<dbReference type="InterPro" id="IPR036638">
    <property type="entry name" value="HLH_DNA-bd_sf"/>
</dbReference>
<dbReference type="GO" id="GO:0046983">
    <property type="term" value="F:protein dimerization activity"/>
    <property type="evidence" value="ECO:0007669"/>
    <property type="project" value="InterPro"/>
</dbReference>
<feature type="domain" description="BHLH" evidence="6">
    <location>
        <begin position="344"/>
        <end position="393"/>
    </location>
</feature>
<feature type="compositionally biased region" description="Basic and acidic residues" evidence="5">
    <location>
        <begin position="415"/>
        <end position="426"/>
    </location>
</feature>
<evidence type="ECO:0000313" key="7">
    <source>
        <dbReference type="EMBL" id="GMH18080.1"/>
    </source>
</evidence>
<keyword evidence="2" id="KW-0805">Transcription regulation</keyword>
<evidence type="ECO:0000256" key="4">
    <source>
        <dbReference type="ARBA" id="ARBA00023242"/>
    </source>
</evidence>
<dbReference type="InterPro" id="IPR011598">
    <property type="entry name" value="bHLH_dom"/>
</dbReference>
<name>A0AAD3SUF3_NEPGR</name>
<gene>
    <name evidence="7" type="ORF">Nepgr_019921</name>
</gene>
<accession>A0AAD3SUF3</accession>
<dbReference type="PANTHER" id="PTHR46665:SF1">
    <property type="entry name" value="SPERMATOGENESIS- AND OOGENESIS-SPECIFIC BASIC HELIX-LOOP-HELIX-CONTAINING PROTEIN 1"/>
    <property type="match status" value="1"/>
</dbReference>
<dbReference type="Gene3D" id="4.10.280.10">
    <property type="entry name" value="Helix-loop-helix DNA-binding domain"/>
    <property type="match status" value="1"/>
</dbReference>
<dbReference type="PROSITE" id="PS50888">
    <property type="entry name" value="BHLH"/>
    <property type="match status" value="1"/>
</dbReference>
<dbReference type="InterPro" id="IPR044658">
    <property type="entry name" value="bHLH92/bHLH041-like"/>
</dbReference>
<sequence length="538" mass="60836">MDSVFNLNDADSTSFLLYLMHSYGCTYAFLWSYSSTHNCLYFKDGYYHQLENNQASSSSAGSLAYRLFEEYRQQTTFINVENDLVPGLAFKRQSPFMELRDVDLQRLASTDSQRLFYLTAVFMACRSGEIELGMSNLSQVNLEMEMKILFPQDFSQQALSQRNAREQNRPSSSSSFSMDSPEYSSLLFNIPSSSYLEEQLKDAPIIKQSTEPMAIYFSTASLSPQPPPQQPAFEDFSGYLRDIPFPTAESTDSAIARAILTILSSSASSSSSQQTKQNFPYESQLAGRKASAFTSYKEKAALEPKEQIKPGELVKQNMRKRGIAFLRGLNFRRRQEYIQESRPATQLQHMILERRRREKINESFQALRSLLPPGSKKDKASVLTTTSEYLGSLKAQISELSERNQQLEAQLLSMKEQDRSRNDREVNNGGSSSDGRLNLQILPISESTSEARIVELQVNLTGNICMLDLVIEILEFLKRVNDVELMSVEAHTAHGGGQSHHLILRLAIEGSEWDESSFKEAVKRVAAHHLPKPHGRQP</sequence>
<feature type="region of interest" description="Disordered" evidence="5">
    <location>
        <begin position="159"/>
        <end position="181"/>
    </location>
</feature>
<dbReference type="CDD" id="cd11393">
    <property type="entry name" value="bHLH_AtbHLH_like"/>
    <property type="match status" value="1"/>
</dbReference>
<reference evidence="7" key="1">
    <citation type="submission" date="2023-05" db="EMBL/GenBank/DDBJ databases">
        <title>Nepenthes gracilis genome sequencing.</title>
        <authorList>
            <person name="Fukushima K."/>
        </authorList>
    </citation>
    <scope>NUCLEOTIDE SEQUENCE</scope>
    <source>
        <strain evidence="7">SING2019-196</strain>
    </source>
</reference>
<dbReference type="PANTHER" id="PTHR46665">
    <property type="entry name" value="TRANSCRIPTION FACTOR BHLH041-RELATED-RELATED"/>
    <property type="match status" value="1"/>
</dbReference>
<evidence type="ECO:0000256" key="1">
    <source>
        <dbReference type="ARBA" id="ARBA00004123"/>
    </source>
</evidence>